<organism evidence="1 2">
    <name type="scientific">Vaccinium darrowii</name>
    <dbReference type="NCBI Taxonomy" id="229202"/>
    <lineage>
        <taxon>Eukaryota</taxon>
        <taxon>Viridiplantae</taxon>
        <taxon>Streptophyta</taxon>
        <taxon>Embryophyta</taxon>
        <taxon>Tracheophyta</taxon>
        <taxon>Spermatophyta</taxon>
        <taxon>Magnoliopsida</taxon>
        <taxon>eudicotyledons</taxon>
        <taxon>Gunneridae</taxon>
        <taxon>Pentapetalae</taxon>
        <taxon>asterids</taxon>
        <taxon>Ericales</taxon>
        <taxon>Ericaceae</taxon>
        <taxon>Vaccinioideae</taxon>
        <taxon>Vaccinieae</taxon>
        <taxon>Vaccinium</taxon>
    </lineage>
</organism>
<dbReference type="Proteomes" id="UP000828048">
    <property type="component" value="Chromosome 1"/>
</dbReference>
<accession>A0ACB7XW19</accession>
<evidence type="ECO:0000313" key="1">
    <source>
        <dbReference type="EMBL" id="KAH7845007.1"/>
    </source>
</evidence>
<proteinExistence type="predicted"/>
<comment type="caution">
    <text evidence="1">The sequence shown here is derived from an EMBL/GenBank/DDBJ whole genome shotgun (WGS) entry which is preliminary data.</text>
</comment>
<name>A0ACB7XW19_9ERIC</name>
<evidence type="ECO:0000313" key="2">
    <source>
        <dbReference type="Proteomes" id="UP000828048"/>
    </source>
</evidence>
<reference evidence="1 2" key="1">
    <citation type="journal article" date="2021" name="Hortic Res">
        <title>High-quality reference genome and annotation aids understanding of berry development for evergreen blueberry (Vaccinium darrowii).</title>
        <authorList>
            <person name="Yu J."/>
            <person name="Hulse-Kemp A.M."/>
            <person name="Babiker E."/>
            <person name="Staton M."/>
        </authorList>
    </citation>
    <scope>NUCLEOTIDE SEQUENCE [LARGE SCALE GENOMIC DNA]</scope>
    <source>
        <strain evidence="2">cv. NJ 8807/NJ 8810</strain>
        <tissue evidence="1">Young leaf</tissue>
    </source>
</reference>
<gene>
    <name evidence="1" type="ORF">Vadar_034128</name>
</gene>
<protein>
    <submittedName>
        <fullName evidence="1">Uncharacterized protein</fullName>
    </submittedName>
</protein>
<dbReference type="EMBL" id="CM037151">
    <property type="protein sequence ID" value="KAH7845007.1"/>
    <property type="molecule type" value="Genomic_DNA"/>
</dbReference>
<sequence length="99" mass="11021">MSRRRNAEPVKITFINTQYVETDATSFKSVVQRLTGKDSTVAIEPKPKAPTGRFKTRAETSTGGNGAVYSRGMSFKDLDRMIMELPPLDELHRLCSDGI</sequence>
<keyword evidence="2" id="KW-1185">Reference proteome</keyword>